<sequence>MVAKKETGPGGWLREQLTTAQESRGGASLKAKVQLDTVKILGFDGTSSWEVFQVQRETLGKAAQLERGGEGKPSDWSAER</sequence>
<evidence type="ECO:0000313" key="1">
    <source>
        <dbReference type="EMBL" id="RXM28380.1"/>
    </source>
</evidence>
<reference evidence="1 2" key="1">
    <citation type="submission" date="2019-01" db="EMBL/GenBank/DDBJ databases">
        <title>Draft Genome and Complete Hox-Cluster Characterization of the Sterlet Sturgeon (Acipenser ruthenus).</title>
        <authorList>
            <person name="Wei Q."/>
        </authorList>
    </citation>
    <scope>NUCLEOTIDE SEQUENCE [LARGE SCALE GENOMIC DNA]</scope>
    <source>
        <strain evidence="1">WHYD16114868_AA</strain>
        <tissue evidence="1">Blood</tissue>
    </source>
</reference>
<proteinExistence type="predicted"/>
<dbReference type="Proteomes" id="UP000289886">
    <property type="component" value="Unassembled WGS sequence"/>
</dbReference>
<comment type="caution">
    <text evidence="1">The sequence shown here is derived from an EMBL/GenBank/DDBJ whole genome shotgun (WGS) entry which is preliminary data.</text>
</comment>
<accession>A0A444TZQ3</accession>
<gene>
    <name evidence="1" type="ORF">EOD39_9839</name>
</gene>
<protein>
    <submittedName>
        <fullName evidence="1">Uncharacterized protein</fullName>
    </submittedName>
</protein>
<dbReference type="AlphaFoldDB" id="A0A444TZQ3"/>
<keyword evidence="2" id="KW-1185">Reference proteome</keyword>
<name>A0A444TZQ3_ACIRT</name>
<organism evidence="1 2">
    <name type="scientific">Acipenser ruthenus</name>
    <name type="common">Sterlet sturgeon</name>
    <dbReference type="NCBI Taxonomy" id="7906"/>
    <lineage>
        <taxon>Eukaryota</taxon>
        <taxon>Metazoa</taxon>
        <taxon>Chordata</taxon>
        <taxon>Craniata</taxon>
        <taxon>Vertebrata</taxon>
        <taxon>Euteleostomi</taxon>
        <taxon>Actinopterygii</taxon>
        <taxon>Chondrostei</taxon>
        <taxon>Acipenseriformes</taxon>
        <taxon>Acipenseridae</taxon>
        <taxon>Acipenser</taxon>
    </lineage>
</organism>
<evidence type="ECO:0000313" key="2">
    <source>
        <dbReference type="Proteomes" id="UP000289886"/>
    </source>
</evidence>
<dbReference type="EMBL" id="SCEB01215661">
    <property type="protein sequence ID" value="RXM28380.1"/>
    <property type="molecule type" value="Genomic_DNA"/>
</dbReference>